<sequence>MVFRPNPAISAVRALLAEPKLSEIIIHLTFASSSISRAICALSKTISHKKLSNAKFQQSVSSSLKIVPRNHKLHPWKFINIELNFEGAEYIPSIDETLKDILGDFACNLGYFEGCPVSVGTSRFLPDSSSYVRGLVNHDELLHYIPRPRIFNGYSTRQLHPTETSNATLTSGSKADAIIAQYTLIGLRLSGIKLRGDRHEPSTSAQESSSDSTSKDDSGEEPHVKTALSELSEELNKQSQRQMQQPLIPQSMGATARAQLTTDHQKMQYHQMKKMQMLANAKHSNYQIPTHMTTTMKDDPIEATNSSNDSDEGGVSIHIKPTPDCFEVVKDWVEQVETERQDTKKKSCSYPMQNENSGTILEWPWVQTELHVALQRLAVAGSPTLEVESRSDSEEVTSSNPESIPSRASPEQLASTGLGSVTSFETFYNAPFAVNVKETTSIISECLPHLRGGDNPNRNSFKQCLERITERISRHNLQNDIDLGYGGSNFAAEPFPEYDPTVDLRYSSGICRIDTKCNIRSNNPSVESIVKLDLEKSTQGHRLDKTSVESKPEYHYSSTQKPNSGSDSTHSYTGLKIGDKQLRAGTRSTVVSVSINSPSKSSNATHIRNKLRAMVGIPLKSIKDKFCDKYKKTLRNKEVEDSDEYEGSEGISDGFKRPLETIKEEESKKERKSSDDKIEQYERYPALVRTNEGPYFKNACQYPWPEFNSYLKLATKTKGFGPDSTVIEGLLSKDCAGEHQSSGHIKESEPTDIYELGFEDTIQKKENRLNAETSYRLITNCILKAKLAVGITQRRMNLARIAQSQLFRGSSPNPKAYGPTMIYWTNKTQLRGGSGNENESRFFTKNRLRFARLLKNRPESEDAIAGPAPPATRNVMPGTGDGLQRHHRDDSGVSGMGDGQNRDKDESVGNETVGNETVGNETVGNETAGNETIENETPRRVVNLSEEGAETIETVTEVDSDTSEERENAAHVEDTESPKPSEPERAPRQRPEEQQEENETENRTQRRFRNEILDILWKYLALKEEIWFKRNAIIHGAPSSKHSFEAHLTAEDINDIRQYVQNSLEMIGINDEPRDTVACPNLVTRANNHLLRARRVREIFDTWYRREGQQKRQDVSSSNARAGSSDTDKASPGAAGGAGILDDWPFAAAPSENFRRDRNASETGADIPRTSSDTQLCRRRSSLILAPLPDLFPAPQPGQAFRGETRGESSRSGAGGNGGSIAEKIDVLRVKNNIASKASQCESTVNTTDNNETTQSGMPNCREQNEDYVYQEPIPTEIMQRLGDLGASRVEAVNLLNATAGNVDRAAAVLQDENPLEQEDMRNMLVDPENDLHQVVVVTGVPPRRAFLALLVSESDVGGAIDLLTGEAIGATINDETPVDEVISEEDSGNASSGNELEKDEEAEEREKSSSEESDMEVAETIEGFEPLANETEDHEGGDELREDNGEGANLDAAESDEEYQSLVGQAENNDEGGVHDELDNMVNDGHADTDDNEDNRAGEAPTIDTDDNEDNRAGEAPTIELEMVFTSRKGKERAEGYNL</sequence>
<dbReference type="PROSITE" id="PS50030">
    <property type="entry name" value="UBA"/>
    <property type="match status" value="1"/>
</dbReference>
<feature type="compositionally biased region" description="Acidic residues" evidence="1">
    <location>
        <begin position="1377"/>
        <end position="1388"/>
    </location>
</feature>
<reference evidence="3 4" key="1">
    <citation type="submission" date="2017-12" db="EMBL/GenBank/DDBJ databases">
        <title>Comparative genomics of Botrytis spp.</title>
        <authorList>
            <person name="Valero-Jimenez C.A."/>
            <person name="Tapia P."/>
            <person name="Veloso J."/>
            <person name="Silva-Moreno E."/>
            <person name="Staats M."/>
            <person name="Valdes J.H."/>
            <person name="Van Kan J.A.L."/>
        </authorList>
    </citation>
    <scope>NUCLEOTIDE SEQUENCE [LARGE SCALE GENOMIC DNA]</scope>
    <source>
        <strain evidence="3 4">Bt9001</strain>
    </source>
</reference>
<feature type="compositionally biased region" description="Polar residues" evidence="1">
    <location>
        <begin position="1242"/>
        <end position="1258"/>
    </location>
</feature>
<feature type="compositionally biased region" description="Polar residues" evidence="1">
    <location>
        <begin position="556"/>
        <end position="572"/>
    </location>
</feature>
<dbReference type="InterPro" id="IPR015940">
    <property type="entry name" value="UBA"/>
</dbReference>
<evidence type="ECO:0000313" key="3">
    <source>
        <dbReference type="EMBL" id="TGO13171.1"/>
    </source>
</evidence>
<feature type="region of interest" description="Disordered" evidence="1">
    <location>
        <begin position="1188"/>
        <end position="1220"/>
    </location>
</feature>
<feature type="compositionally biased region" description="Polar residues" evidence="1">
    <location>
        <begin position="1115"/>
        <end position="1125"/>
    </location>
</feature>
<feature type="domain" description="UBA" evidence="2">
    <location>
        <begin position="1273"/>
        <end position="1313"/>
    </location>
</feature>
<feature type="region of interest" description="Disordered" evidence="1">
    <location>
        <begin position="383"/>
        <end position="414"/>
    </location>
</feature>
<accession>A0A4Z1EVL6</accession>
<dbReference type="OrthoDB" id="3547064at2759"/>
<feature type="compositionally biased region" description="Basic and acidic residues" evidence="1">
    <location>
        <begin position="963"/>
        <end position="993"/>
    </location>
</feature>
<feature type="compositionally biased region" description="Low complexity" evidence="1">
    <location>
        <begin position="202"/>
        <end position="212"/>
    </location>
</feature>
<evidence type="ECO:0000256" key="1">
    <source>
        <dbReference type="SAM" id="MobiDB-lite"/>
    </source>
</evidence>
<dbReference type="CDD" id="cd14310">
    <property type="entry name" value="UBA_cnDdi1_like"/>
    <property type="match status" value="1"/>
</dbReference>
<keyword evidence="4" id="KW-1185">Reference proteome</keyword>
<feature type="region of interest" description="Disordered" evidence="1">
    <location>
        <begin position="858"/>
        <end position="1004"/>
    </location>
</feature>
<feature type="compositionally biased region" description="Basic and acidic residues" evidence="1">
    <location>
        <begin position="213"/>
        <end position="224"/>
    </location>
</feature>
<feature type="compositionally biased region" description="Basic and acidic residues" evidence="1">
    <location>
        <begin position="540"/>
        <end position="554"/>
    </location>
</feature>
<feature type="compositionally biased region" description="Basic and acidic residues" evidence="1">
    <location>
        <begin position="654"/>
        <end position="677"/>
    </location>
</feature>
<feature type="region of interest" description="Disordered" evidence="1">
    <location>
        <begin position="1108"/>
        <end position="1142"/>
    </location>
</feature>
<dbReference type="Proteomes" id="UP000297777">
    <property type="component" value="Unassembled WGS sequence"/>
</dbReference>
<organism evidence="3 4">
    <name type="scientific">Botrytis tulipae</name>
    <dbReference type="NCBI Taxonomy" id="87230"/>
    <lineage>
        <taxon>Eukaryota</taxon>
        <taxon>Fungi</taxon>
        <taxon>Dikarya</taxon>
        <taxon>Ascomycota</taxon>
        <taxon>Pezizomycotina</taxon>
        <taxon>Leotiomycetes</taxon>
        <taxon>Helotiales</taxon>
        <taxon>Sclerotiniaceae</taxon>
        <taxon>Botrytis</taxon>
    </lineage>
</organism>
<evidence type="ECO:0000313" key="4">
    <source>
        <dbReference type="Proteomes" id="UP000297777"/>
    </source>
</evidence>
<gene>
    <name evidence="3" type="ORF">BTUL_0075g00160</name>
</gene>
<evidence type="ECO:0000259" key="2">
    <source>
        <dbReference type="PROSITE" id="PS50030"/>
    </source>
</evidence>
<dbReference type="EMBL" id="PQXH01000075">
    <property type="protein sequence ID" value="TGO13171.1"/>
    <property type="molecule type" value="Genomic_DNA"/>
</dbReference>
<feature type="region of interest" description="Disordered" evidence="1">
    <location>
        <begin position="540"/>
        <end position="579"/>
    </location>
</feature>
<feature type="region of interest" description="Disordered" evidence="1">
    <location>
        <begin position="637"/>
        <end position="677"/>
    </location>
</feature>
<feature type="region of interest" description="Disordered" evidence="1">
    <location>
        <begin position="196"/>
        <end position="256"/>
    </location>
</feature>
<feature type="compositionally biased region" description="Basic and acidic residues" evidence="1">
    <location>
        <begin position="1486"/>
        <end position="1498"/>
    </location>
</feature>
<feature type="region of interest" description="Disordered" evidence="1">
    <location>
        <begin position="1242"/>
        <end position="1261"/>
    </location>
</feature>
<name>A0A4Z1EVL6_9HELO</name>
<feature type="region of interest" description="Disordered" evidence="1">
    <location>
        <begin position="1375"/>
        <end position="1521"/>
    </location>
</feature>
<feature type="compositionally biased region" description="Polar residues" evidence="1">
    <location>
        <begin position="237"/>
        <end position="248"/>
    </location>
</feature>
<proteinExistence type="predicted"/>
<feature type="compositionally biased region" description="Polar residues" evidence="1">
    <location>
        <begin position="909"/>
        <end position="932"/>
    </location>
</feature>
<protein>
    <recommendedName>
        <fullName evidence="2">UBA domain-containing protein</fullName>
    </recommendedName>
</protein>
<feature type="region of interest" description="Disordered" evidence="1">
    <location>
        <begin position="1155"/>
        <end position="1175"/>
    </location>
</feature>
<comment type="caution">
    <text evidence="3">The sequence shown here is derived from an EMBL/GenBank/DDBJ whole genome shotgun (WGS) entry which is preliminary data.</text>
</comment>